<accession>A0ABM7W962</accession>
<keyword evidence="2" id="KW-1185">Reference proteome</keyword>
<dbReference type="Proteomes" id="UP000830055">
    <property type="component" value="Chromosome"/>
</dbReference>
<dbReference type="RefSeq" id="WP_284154492.1">
    <property type="nucleotide sequence ID" value="NZ_AP025516.1"/>
</dbReference>
<evidence type="ECO:0000313" key="1">
    <source>
        <dbReference type="EMBL" id="BDD87467.1"/>
    </source>
</evidence>
<evidence type="ECO:0008006" key="3">
    <source>
        <dbReference type="Google" id="ProtNLM"/>
    </source>
</evidence>
<protein>
    <recommendedName>
        <fullName evidence="3">tRNA(Ile2) 2-agmatinylcytidine synthetase</fullName>
    </recommendedName>
</protein>
<proteinExistence type="predicted"/>
<organism evidence="1 2">
    <name type="scientific">Desulfofustis limnaeus</name>
    <dbReference type="NCBI Taxonomy" id="2740163"/>
    <lineage>
        <taxon>Bacteria</taxon>
        <taxon>Pseudomonadati</taxon>
        <taxon>Thermodesulfobacteriota</taxon>
        <taxon>Desulfobulbia</taxon>
        <taxon>Desulfobulbales</taxon>
        <taxon>Desulfocapsaceae</taxon>
        <taxon>Desulfofustis</taxon>
    </lineage>
</organism>
<name>A0ABM7W962_9BACT</name>
<sequence>MTGTPEFHLLIGIDDTDNADSPGSGSLAEALARDLFAKGLADCGPISRHQLFVDDRIAYTSHNSAMCFSAVTGEASVPSVVDYCQAFLRHTVAAGSDPGLCVADVLGLACEKELVEFGRQAKQAIMDKRSAYLLAAQAGVHLSEHGGTGDGVIGSLAAVGLRLSGGDGRFRGWHHVGETGASITVQDLCNYPFIDGVCGIDGSYLEPSEQIEFGPSPLKTVCRDGRQVLLVTARSGDADPRAPLWTTMHRSQMKCF</sequence>
<dbReference type="Gene3D" id="3.30.70.2200">
    <property type="match status" value="1"/>
</dbReference>
<dbReference type="EMBL" id="AP025516">
    <property type="protein sequence ID" value="BDD87467.1"/>
    <property type="molecule type" value="Genomic_DNA"/>
</dbReference>
<evidence type="ECO:0000313" key="2">
    <source>
        <dbReference type="Proteomes" id="UP000830055"/>
    </source>
</evidence>
<gene>
    <name evidence="1" type="ORF">DPPLL_18320</name>
</gene>
<reference evidence="1 2" key="1">
    <citation type="submission" date="2022-01" db="EMBL/GenBank/DDBJ databases">
        <title>Desulfofustis limnae sp. nov., a novel mesophilic sulfate-reducing bacterium isolated from marsh soil.</title>
        <authorList>
            <person name="Watanabe M."/>
            <person name="Takahashi A."/>
            <person name="Kojima H."/>
            <person name="Fukui M."/>
        </authorList>
    </citation>
    <scope>NUCLEOTIDE SEQUENCE [LARGE SCALE GENOMIC DNA]</scope>
    <source>
        <strain evidence="1 2">PPLL</strain>
    </source>
</reference>